<dbReference type="Gene3D" id="3.90.1150.10">
    <property type="entry name" value="Aspartate Aminotransferase, domain 1"/>
    <property type="match status" value="1"/>
</dbReference>
<name>A0A1F6BVI7_9BACT</name>
<feature type="modified residue" description="N6-(pyridoxal phosphate)lysine" evidence="4">
    <location>
        <position position="192"/>
    </location>
</feature>
<evidence type="ECO:0000256" key="5">
    <source>
        <dbReference type="RuleBase" id="RU004508"/>
    </source>
</evidence>
<evidence type="ECO:0008006" key="8">
    <source>
        <dbReference type="Google" id="ProtNLM"/>
    </source>
</evidence>
<dbReference type="InterPro" id="IPR015422">
    <property type="entry name" value="PyrdxlP-dep_Trfase_small"/>
</dbReference>
<protein>
    <recommendedName>
        <fullName evidence="8">DegT/DnrJ/EryC1/StrS family aminotransferase</fullName>
    </recommendedName>
</protein>
<accession>A0A1F6BVI7</accession>
<evidence type="ECO:0000256" key="2">
    <source>
        <dbReference type="ARBA" id="ARBA00037999"/>
    </source>
</evidence>
<dbReference type="PANTHER" id="PTHR30244:SF36">
    <property type="entry name" value="3-OXO-GLUCOSE-6-PHOSPHATE:GLUTAMATE AMINOTRANSFERASE"/>
    <property type="match status" value="1"/>
</dbReference>
<reference evidence="6 7" key="1">
    <citation type="journal article" date="2016" name="Nat. Commun.">
        <title>Thousands of microbial genomes shed light on interconnected biogeochemical processes in an aquifer system.</title>
        <authorList>
            <person name="Anantharaman K."/>
            <person name="Brown C.T."/>
            <person name="Hug L.A."/>
            <person name="Sharon I."/>
            <person name="Castelle C.J."/>
            <person name="Probst A.J."/>
            <person name="Thomas B.C."/>
            <person name="Singh A."/>
            <person name="Wilkins M.J."/>
            <person name="Karaoz U."/>
            <person name="Brodie E.L."/>
            <person name="Williams K.H."/>
            <person name="Hubbard S.S."/>
            <person name="Banfield J.F."/>
        </authorList>
    </citation>
    <scope>NUCLEOTIDE SEQUENCE [LARGE SCALE GENOMIC DNA]</scope>
</reference>
<evidence type="ECO:0000313" key="6">
    <source>
        <dbReference type="EMBL" id="OGG40965.1"/>
    </source>
</evidence>
<dbReference type="GO" id="GO:0008483">
    <property type="term" value="F:transaminase activity"/>
    <property type="evidence" value="ECO:0007669"/>
    <property type="project" value="TreeGrafter"/>
</dbReference>
<dbReference type="SUPFAM" id="SSF53383">
    <property type="entry name" value="PLP-dependent transferases"/>
    <property type="match status" value="1"/>
</dbReference>
<gene>
    <name evidence="6" type="ORF">A2116_00255</name>
</gene>
<evidence type="ECO:0000256" key="4">
    <source>
        <dbReference type="PIRSR" id="PIRSR000390-2"/>
    </source>
</evidence>
<dbReference type="InterPro" id="IPR015424">
    <property type="entry name" value="PyrdxlP-dep_Trfase"/>
</dbReference>
<evidence type="ECO:0000313" key="7">
    <source>
        <dbReference type="Proteomes" id="UP000179368"/>
    </source>
</evidence>
<dbReference type="Gene3D" id="3.40.640.10">
    <property type="entry name" value="Type I PLP-dependent aspartate aminotransferase-like (Major domain)"/>
    <property type="match status" value="1"/>
</dbReference>
<comment type="similarity">
    <text evidence="2 5">Belongs to the DegT/DnrJ/EryC1 family.</text>
</comment>
<dbReference type="GO" id="GO:0030170">
    <property type="term" value="F:pyridoxal phosphate binding"/>
    <property type="evidence" value="ECO:0007669"/>
    <property type="project" value="TreeGrafter"/>
</dbReference>
<sequence length="391" mass="43883">MEYKVRFVNPQKQYADHRDEFIKAFDETLSRGAIVNREELWKFEEDFAKFCGTKYAVGVNSGTSALDVAFQAAGIGTGDEVITVAHTFIASISILYLAGAKPVLIDVQEDFNMDPKLIEKALTPRTKAIEPVHLNGHLCDMEMILDIAKRKGLIVIEDAAQALGATLKIADGTVKKAGSFGLVGCFSLYWAKALGGWGNNGMAVTDNEEIARKVKLMRYNGEDREDRHFYYHGHNFLMDNVHAAILSVKLKYLAGWLERRRQIAKWYHEGFKNIPGVKAPNFGDERFTDTYTNYVVRAERRDELKKYLEGQGVETLISWATPTYKEPLFSSGGGSASGGEKPRLVDARGDVPELQETEKICREVLSLPMYPELADDEINYVIEAVKGFYKQ</sequence>
<comment type="caution">
    <text evidence="6">The sequence shown here is derived from an EMBL/GenBank/DDBJ whole genome shotgun (WGS) entry which is preliminary data.</text>
</comment>
<keyword evidence="1 4" id="KW-0663">Pyridoxal phosphate</keyword>
<dbReference type="InterPro" id="IPR015421">
    <property type="entry name" value="PyrdxlP-dep_Trfase_major"/>
</dbReference>
<evidence type="ECO:0000256" key="3">
    <source>
        <dbReference type="PIRSR" id="PIRSR000390-1"/>
    </source>
</evidence>
<dbReference type="Pfam" id="PF01041">
    <property type="entry name" value="DegT_DnrJ_EryC1"/>
    <property type="match status" value="1"/>
</dbReference>
<dbReference type="AlphaFoldDB" id="A0A1F6BVI7"/>
<dbReference type="PIRSF" id="PIRSF000390">
    <property type="entry name" value="PLP_StrS"/>
    <property type="match status" value="1"/>
</dbReference>
<organism evidence="6 7">
    <name type="scientific">Candidatus Jorgensenbacteria bacterium GWA1_49_17</name>
    <dbReference type="NCBI Taxonomy" id="1798467"/>
    <lineage>
        <taxon>Bacteria</taxon>
        <taxon>Candidatus Joergenseniibacteriota</taxon>
    </lineage>
</organism>
<dbReference type="EMBL" id="MFKG01000001">
    <property type="protein sequence ID" value="OGG40965.1"/>
    <property type="molecule type" value="Genomic_DNA"/>
</dbReference>
<evidence type="ECO:0000256" key="1">
    <source>
        <dbReference type="ARBA" id="ARBA00022898"/>
    </source>
</evidence>
<proteinExistence type="inferred from homology"/>
<dbReference type="CDD" id="cd00616">
    <property type="entry name" value="AHBA_syn"/>
    <property type="match status" value="1"/>
</dbReference>
<dbReference type="GO" id="GO:0000271">
    <property type="term" value="P:polysaccharide biosynthetic process"/>
    <property type="evidence" value="ECO:0007669"/>
    <property type="project" value="TreeGrafter"/>
</dbReference>
<dbReference type="InterPro" id="IPR000653">
    <property type="entry name" value="DegT/StrS_aminotransferase"/>
</dbReference>
<feature type="active site" description="Proton acceptor" evidence="3">
    <location>
        <position position="192"/>
    </location>
</feature>
<dbReference type="Proteomes" id="UP000179368">
    <property type="component" value="Unassembled WGS sequence"/>
</dbReference>
<dbReference type="PANTHER" id="PTHR30244">
    <property type="entry name" value="TRANSAMINASE"/>
    <property type="match status" value="1"/>
</dbReference>